<proteinExistence type="predicted"/>
<dbReference type="SUPFAM" id="SSF52540">
    <property type="entry name" value="P-loop containing nucleoside triphosphate hydrolases"/>
    <property type="match status" value="1"/>
</dbReference>
<dbReference type="EMBL" id="CAJNDS010002727">
    <property type="protein sequence ID" value="CAE7575163.1"/>
    <property type="molecule type" value="Genomic_DNA"/>
</dbReference>
<gene>
    <name evidence="1" type="ORF">SNAT2548_LOCUS32810</name>
</gene>
<dbReference type="Proteomes" id="UP000604046">
    <property type="component" value="Unassembled WGS sequence"/>
</dbReference>
<keyword evidence="2" id="KW-1185">Reference proteome</keyword>
<dbReference type="Gene3D" id="3.40.50.300">
    <property type="entry name" value="P-loop containing nucleotide triphosphate hydrolases"/>
    <property type="match status" value="1"/>
</dbReference>
<accession>A0A812UP44</accession>
<name>A0A812UP44_9DINO</name>
<comment type="caution">
    <text evidence="1">The sequence shown here is derived from an EMBL/GenBank/DDBJ whole genome shotgun (WGS) entry which is preliminary data.</text>
</comment>
<dbReference type="CDD" id="cd00882">
    <property type="entry name" value="Ras_like_GTPase"/>
    <property type="match status" value="1"/>
</dbReference>
<protein>
    <submittedName>
        <fullName evidence="1">Uncharacterized protein</fullName>
    </submittedName>
</protein>
<dbReference type="OrthoDB" id="412566at2759"/>
<organism evidence="1 2">
    <name type="scientific">Symbiodinium natans</name>
    <dbReference type="NCBI Taxonomy" id="878477"/>
    <lineage>
        <taxon>Eukaryota</taxon>
        <taxon>Sar</taxon>
        <taxon>Alveolata</taxon>
        <taxon>Dinophyceae</taxon>
        <taxon>Suessiales</taxon>
        <taxon>Symbiodiniaceae</taxon>
        <taxon>Symbiodinium</taxon>
    </lineage>
</organism>
<evidence type="ECO:0000313" key="1">
    <source>
        <dbReference type="EMBL" id="CAE7575163.1"/>
    </source>
</evidence>
<sequence length="239" mass="26385">MAVLGDASSGKTSFVNALAEELVLLNERTSSTLPAQWHVSEEVDEGEWPSLLLDAAGQFPDWVQRASAMARSCRRVPAQCFRGIEVIEVSASFAQQDVEPITWIISCADIVVCLLDSLAKQPSEELLTLLKTVSSAGKPPELQFLLSRADLLKRESDRIQLLAKASRLLYETLGRRFEIIPIATGDLAVLLDVLDAGESGSKWDAGRRRALRFSQDRLEILKCDCEAIILWILCGCIRT</sequence>
<evidence type="ECO:0000313" key="2">
    <source>
        <dbReference type="Proteomes" id="UP000604046"/>
    </source>
</evidence>
<reference evidence="1" key="1">
    <citation type="submission" date="2021-02" db="EMBL/GenBank/DDBJ databases">
        <authorList>
            <person name="Dougan E. K."/>
            <person name="Rhodes N."/>
            <person name="Thang M."/>
            <person name="Chan C."/>
        </authorList>
    </citation>
    <scope>NUCLEOTIDE SEQUENCE</scope>
</reference>
<dbReference type="AlphaFoldDB" id="A0A812UP44"/>
<dbReference type="InterPro" id="IPR027417">
    <property type="entry name" value="P-loop_NTPase"/>
</dbReference>